<comment type="similarity">
    <text evidence="1">Belongs to the YciI family.</text>
</comment>
<dbReference type="Gene3D" id="3.30.70.1060">
    <property type="entry name" value="Dimeric alpha+beta barrel"/>
    <property type="match status" value="1"/>
</dbReference>
<proteinExistence type="inferred from homology"/>
<organism evidence="3 4">
    <name type="scientific">Skermanella cutis</name>
    <dbReference type="NCBI Taxonomy" id="2775420"/>
    <lineage>
        <taxon>Bacteria</taxon>
        <taxon>Pseudomonadati</taxon>
        <taxon>Pseudomonadota</taxon>
        <taxon>Alphaproteobacteria</taxon>
        <taxon>Rhodospirillales</taxon>
        <taxon>Azospirillaceae</taxon>
        <taxon>Skermanella</taxon>
    </lineage>
</organism>
<dbReference type="InterPro" id="IPR011008">
    <property type="entry name" value="Dimeric_a/b-barrel"/>
</dbReference>
<dbReference type="InterPro" id="IPR051807">
    <property type="entry name" value="Sec-metab_biosynth-assoc"/>
</dbReference>
<sequence>MHFIITCTDKQGSGDVRAANRTAHLAYLESFGDKIFAAGPTLTDDGSAMTGSVLIVEFDDRAGAERFSADDPYAKAGLFESVTIRPWRKVLPKAPA</sequence>
<dbReference type="EMBL" id="CP067420">
    <property type="protein sequence ID" value="QQP89620.1"/>
    <property type="molecule type" value="Genomic_DNA"/>
</dbReference>
<evidence type="ECO:0000256" key="1">
    <source>
        <dbReference type="ARBA" id="ARBA00007689"/>
    </source>
</evidence>
<dbReference type="SUPFAM" id="SSF54909">
    <property type="entry name" value="Dimeric alpha+beta barrel"/>
    <property type="match status" value="1"/>
</dbReference>
<evidence type="ECO:0000313" key="3">
    <source>
        <dbReference type="EMBL" id="QQP89620.1"/>
    </source>
</evidence>
<dbReference type="RefSeq" id="WP_201076048.1">
    <property type="nucleotide sequence ID" value="NZ_CP067420.1"/>
</dbReference>
<dbReference type="PANTHER" id="PTHR33606:SF3">
    <property type="entry name" value="PROTEIN YCII"/>
    <property type="match status" value="1"/>
</dbReference>
<protein>
    <submittedName>
        <fullName evidence="3">YciI family protein</fullName>
    </submittedName>
</protein>
<dbReference type="Proteomes" id="UP000595197">
    <property type="component" value="Chromosome"/>
</dbReference>
<reference evidence="3" key="1">
    <citation type="submission" date="2021-02" db="EMBL/GenBank/DDBJ databases">
        <title>Skermanella TT6 skin isolate.</title>
        <authorList>
            <person name="Lee K."/>
            <person name="Ganzorig M."/>
        </authorList>
    </citation>
    <scope>NUCLEOTIDE SEQUENCE</scope>
    <source>
        <strain evidence="3">TT6</strain>
    </source>
</reference>
<dbReference type="InterPro" id="IPR005545">
    <property type="entry name" value="YCII"/>
</dbReference>
<dbReference type="PANTHER" id="PTHR33606">
    <property type="entry name" value="PROTEIN YCII"/>
    <property type="match status" value="1"/>
</dbReference>
<keyword evidence="4" id="KW-1185">Reference proteome</keyword>
<dbReference type="Pfam" id="PF03795">
    <property type="entry name" value="YCII"/>
    <property type="match status" value="1"/>
</dbReference>
<evidence type="ECO:0000313" key="4">
    <source>
        <dbReference type="Proteomes" id="UP000595197"/>
    </source>
</evidence>
<gene>
    <name evidence="3" type="ORF">IGS68_27260</name>
</gene>
<name>A0ABX7B5H9_9PROT</name>
<evidence type="ECO:0000259" key="2">
    <source>
        <dbReference type="Pfam" id="PF03795"/>
    </source>
</evidence>
<feature type="domain" description="YCII-related" evidence="2">
    <location>
        <begin position="1"/>
        <end position="88"/>
    </location>
</feature>
<accession>A0ABX7B5H9</accession>